<dbReference type="InterPro" id="IPR056435">
    <property type="entry name" value="DPOD/Z_N"/>
</dbReference>
<comment type="catalytic activity">
    <reaction evidence="1">
        <text>DNA(n) + a 2'-deoxyribonucleoside 5'-triphosphate = DNA(n+1) + diphosphate</text>
        <dbReference type="Rhea" id="RHEA:22508"/>
        <dbReference type="Rhea" id="RHEA-COMP:17339"/>
        <dbReference type="Rhea" id="RHEA-COMP:17340"/>
        <dbReference type="ChEBI" id="CHEBI:33019"/>
        <dbReference type="ChEBI" id="CHEBI:61560"/>
        <dbReference type="ChEBI" id="CHEBI:173112"/>
        <dbReference type="EC" id="2.7.7.7"/>
    </reaction>
</comment>
<dbReference type="GO" id="GO:0016035">
    <property type="term" value="C:zeta DNA polymerase complex"/>
    <property type="evidence" value="ECO:0007669"/>
    <property type="project" value="InterPro"/>
</dbReference>
<dbReference type="Bgee" id="ENSLACG00000009876">
    <property type="expression patterns" value="Expressed in pectoral fin and 3 other cell types or tissues"/>
</dbReference>
<evidence type="ECO:0000256" key="2">
    <source>
        <dbReference type="SAM" id="MobiDB-lite"/>
    </source>
</evidence>
<evidence type="ECO:0000256" key="1">
    <source>
        <dbReference type="ARBA" id="ARBA00049244"/>
    </source>
</evidence>
<dbReference type="HOGENOM" id="CLU_068331_0_0_1"/>
<feature type="region of interest" description="Disordered" evidence="2">
    <location>
        <begin position="174"/>
        <end position="199"/>
    </location>
</feature>
<dbReference type="InterPro" id="IPR012337">
    <property type="entry name" value="RNaseH-like_sf"/>
</dbReference>
<accession>H3ANK3</accession>
<reference evidence="4" key="3">
    <citation type="submission" date="2025-09" db="UniProtKB">
        <authorList>
            <consortium name="Ensembl"/>
        </authorList>
    </citation>
    <scope>IDENTIFICATION</scope>
</reference>
<dbReference type="Proteomes" id="UP000008672">
    <property type="component" value="Unassembled WGS sequence"/>
</dbReference>
<name>H3ANK3_LATCH</name>
<dbReference type="GeneTree" id="ENSGT00940000156226"/>
<evidence type="ECO:0000313" key="4">
    <source>
        <dbReference type="Ensembl" id="ENSLACP00000011224.1"/>
    </source>
</evidence>
<evidence type="ECO:0000313" key="5">
    <source>
        <dbReference type="Proteomes" id="UP000008672"/>
    </source>
</evidence>
<dbReference type="PANTHER" id="PTHR45812:SF1">
    <property type="entry name" value="DNA POLYMERASE ZETA CATALYTIC SUBUNIT"/>
    <property type="match status" value="1"/>
</dbReference>
<organism evidence="4 5">
    <name type="scientific">Latimeria chalumnae</name>
    <name type="common">Coelacanth</name>
    <dbReference type="NCBI Taxonomy" id="7897"/>
    <lineage>
        <taxon>Eukaryota</taxon>
        <taxon>Metazoa</taxon>
        <taxon>Chordata</taxon>
        <taxon>Craniata</taxon>
        <taxon>Vertebrata</taxon>
        <taxon>Euteleostomi</taxon>
        <taxon>Coelacanthiformes</taxon>
        <taxon>Coelacanthidae</taxon>
        <taxon>Latimeria</taxon>
    </lineage>
</organism>
<feature type="domain" description="DNA polymerase delta/zeta catalytic subunit N-terminal" evidence="3">
    <location>
        <begin position="10"/>
        <end position="88"/>
    </location>
</feature>
<proteinExistence type="predicted"/>
<evidence type="ECO:0000259" key="3">
    <source>
        <dbReference type="Pfam" id="PF24055"/>
    </source>
</evidence>
<dbReference type="EMBL" id="AFYH01030089">
    <property type="status" value="NOT_ANNOTATED_CDS"/>
    <property type="molecule type" value="Genomic_DNA"/>
</dbReference>
<reference evidence="4" key="2">
    <citation type="submission" date="2025-08" db="UniProtKB">
        <authorList>
            <consortium name="Ensembl"/>
        </authorList>
    </citation>
    <scope>IDENTIFICATION</scope>
</reference>
<sequence>GQKTCLHLHGVFPYIYVPYDGCGQQLERHLRQLAFSIDRALNVALGNPSSSIQHVFKVSLVSGTPFYGYHEKEQQFMKIYLYNPLMVKRVCELLQGGAIMNKSYQPHEAHLPYLLQLFIDYNLYGMNLINLASIKFRKARRKAKDEDHRLKTYIFLSSSRVGRNPGLQSIWEDEKQRRREKNESSQIEPPESQDRGFMQATDSEKVFKKRLKEILKQNDFSV</sequence>
<dbReference type="GO" id="GO:0000724">
    <property type="term" value="P:double-strand break repair via homologous recombination"/>
    <property type="evidence" value="ECO:0007669"/>
    <property type="project" value="TreeGrafter"/>
</dbReference>
<dbReference type="AlphaFoldDB" id="H3ANK3"/>
<dbReference type="EMBL" id="AFYH01030090">
    <property type="status" value="NOT_ANNOTATED_CDS"/>
    <property type="molecule type" value="Genomic_DNA"/>
</dbReference>
<reference evidence="5" key="1">
    <citation type="submission" date="2011-08" db="EMBL/GenBank/DDBJ databases">
        <title>The draft genome of Latimeria chalumnae.</title>
        <authorList>
            <person name="Di Palma F."/>
            <person name="Alfoldi J."/>
            <person name="Johnson J."/>
            <person name="Berlin A."/>
            <person name="Gnerre S."/>
            <person name="Jaffe D."/>
            <person name="MacCallum I."/>
            <person name="Young S."/>
            <person name="Walker B.J."/>
            <person name="Lander E."/>
            <person name="Lindblad-Toh K."/>
        </authorList>
    </citation>
    <scope>NUCLEOTIDE SEQUENCE [LARGE SCALE GENOMIC DNA]</scope>
    <source>
        <strain evidence="5">Wild caught</strain>
    </source>
</reference>
<feature type="compositionally biased region" description="Basic and acidic residues" evidence="2">
    <location>
        <begin position="174"/>
        <end position="183"/>
    </location>
</feature>
<dbReference type="GO" id="GO:0005634">
    <property type="term" value="C:nucleus"/>
    <property type="evidence" value="ECO:0007669"/>
    <property type="project" value="TreeGrafter"/>
</dbReference>
<dbReference type="Gene3D" id="3.30.342.10">
    <property type="entry name" value="DNA Polymerase, chain B, domain 1"/>
    <property type="match status" value="1"/>
</dbReference>
<dbReference type="Pfam" id="PF24055">
    <property type="entry name" value="POL3_N"/>
    <property type="match status" value="1"/>
</dbReference>
<dbReference type="SUPFAM" id="SSF53098">
    <property type="entry name" value="Ribonuclease H-like"/>
    <property type="match status" value="1"/>
</dbReference>
<dbReference type="GO" id="GO:0003887">
    <property type="term" value="F:DNA-directed DNA polymerase activity"/>
    <property type="evidence" value="ECO:0007669"/>
    <property type="project" value="UniProtKB-EC"/>
</dbReference>
<dbReference type="PANTHER" id="PTHR45812">
    <property type="entry name" value="DNA POLYMERASE ZETA CATALYTIC SUBUNIT"/>
    <property type="match status" value="1"/>
</dbReference>
<dbReference type="Ensembl" id="ENSLACT00000011308.1">
    <property type="protein sequence ID" value="ENSLACP00000011224.1"/>
    <property type="gene ID" value="ENSLACG00000009876.1"/>
</dbReference>
<dbReference type="GO" id="GO:0042276">
    <property type="term" value="P:error-prone translesion synthesis"/>
    <property type="evidence" value="ECO:0007669"/>
    <property type="project" value="TreeGrafter"/>
</dbReference>
<dbReference type="EMBL" id="AFYH01030088">
    <property type="status" value="NOT_ANNOTATED_CDS"/>
    <property type="molecule type" value="Genomic_DNA"/>
</dbReference>
<keyword evidence="5" id="KW-1185">Reference proteome</keyword>
<dbReference type="InterPro" id="IPR030559">
    <property type="entry name" value="PolZ_Rev3"/>
</dbReference>
<dbReference type="FunFam" id="3.30.342.10:FF:000002">
    <property type="entry name" value="DNA polymerase zeta catalytic subunit isoform X1"/>
    <property type="match status" value="1"/>
</dbReference>
<protein>
    <recommendedName>
        <fullName evidence="3">DNA polymerase delta/zeta catalytic subunit N-terminal domain-containing protein</fullName>
    </recommendedName>
</protein>